<feature type="domain" description="Glutaredoxin" evidence="2">
    <location>
        <begin position="5"/>
        <end position="65"/>
    </location>
</feature>
<proteinExistence type="inferred from homology"/>
<protein>
    <submittedName>
        <fullName evidence="3">Glutaredoxin</fullName>
    </submittedName>
</protein>
<evidence type="ECO:0000313" key="4">
    <source>
        <dbReference type="Proteomes" id="UP000654401"/>
    </source>
</evidence>
<comment type="similarity">
    <text evidence="1">Belongs to the glutaredoxin family.</text>
</comment>
<dbReference type="EMBL" id="JACNFK010000038">
    <property type="protein sequence ID" value="MBC8520293.1"/>
    <property type="molecule type" value="Genomic_DNA"/>
</dbReference>
<sequence>MARKIKIYSTGTCPRCDKSKQLLTKWGISYIEVRVDQSQKGLKEMLKRTNNARTVPQIFLGDDHIGGLDELTEAHMDGELDGIS</sequence>
<dbReference type="Pfam" id="PF00462">
    <property type="entry name" value="Glutaredoxin"/>
    <property type="match status" value="1"/>
</dbReference>
<evidence type="ECO:0000256" key="1">
    <source>
        <dbReference type="ARBA" id="ARBA00007787"/>
    </source>
</evidence>
<gene>
    <name evidence="3" type="ORF">H8D24_07810</name>
</gene>
<name>A0A8J6TT33_9GAMM</name>
<evidence type="ECO:0000259" key="2">
    <source>
        <dbReference type="Pfam" id="PF00462"/>
    </source>
</evidence>
<accession>A0A8J6TT33</accession>
<dbReference type="SUPFAM" id="SSF52833">
    <property type="entry name" value="Thioredoxin-like"/>
    <property type="match status" value="1"/>
</dbReference>
<dbReference type="InterPro" id="IPR002109">
    <property type="entry name" value="Glutaredoxin"/>
</dbReference>
<dbReference type="Gene3D" id="3.40.30.10">
    <property type="entry name" value="Glutaredoxin"/>
    <property type="match status" value="1"/>
</dbReference>
<dbReference type="GO" id="GO:0005737">
    <property type="term" value="C:cytoplasm"/>
    <property type="evidence" value="ECO:0007669"/>
    <property type="project" value="TreeGrafter"/>
</dbReference>
<dbReference type="Proteomes" id="UP000654401">
    <property type="component" value="Unassembled WGS sequence"/>
</dbReference>
<dbReference type="AlphaFoldDB" id="A0A8J6TT33"/>
<dbReference type="PRINTS" id="PR00160">
    <property type="entry name" value="GLUTAREDOXIN"/>
</dbReference>
<organism evidence="3 4">
    <name type="scientific">Candidatus Thiopontia autotrophica</name>
    <dbReference type="NCBI Taxonomy" id="2841688"/>
    <lineage>
        <taxon>Bacteria</taxon>
        <taxon>Pseudomonadati</taxon>
        <taxon>Pseudomonadota</taxon>
        <taxon>Gammaproteobacteria</taxon>
        <taxon>Candidatus Thiopontia</taxon>
    </lineage>
</organism>
<evidence type="ECO:0000313" key="3">
    <source>
        <dbReference type="EMBL" id="MBC8520293.1"/>
    </source>
</evidence>
<dbReference type="PANTHER" id="PTHR45694">
    <property type="entry name" value="GLUTAREDOXIN 2"/>
    <property type="match status" value="1"/>
</dbReference>
<dbReference type="GO" id="GO:0015038">
    <property type="term" value="F:glutathione disulfide oxidoreductase activity"/>
    <property type="evidence" value="ECO:0007669"/>
    <property type="project" value="TreeGrafter"/>
</dbReference>
<reference evidence="3 4" key="1">
    <citation type="submission" date="2020-08" db="EMBL/GenBank/DDBJ databases">
        <title>Bridging the membrane lipid divide: bacteria of the FCB group superphylum have the potential to synthesize archaeal ether lipids.</title>
        <authorList>
            <person name="Villanueva L."/>
            <person name="Von Meijenfeldt F.A.B."/>
            <person name="Westbye A.B."/>
            <person name="Yadav S."/>
            <person name="Hopmans E.C."/>
            <person name="Dutilh B.E."/>
            <person name="Sinninghe Damste J.S."/>
        </authorList>
    </citation>
    <scope>NUCLEOTIDE SEQUENCE [LARGE SCALE GENOMIC DNA]</scope>
    <source>
        <strain evidence="3">NIOZ-UU100</strain>
    </source>
</reference>
<dbReference type="InterPro" id="IPR036249">
    <property type="entry name" value="Thioredoxin-like_sf"/>
</dbReference>
<dbReference type="GO" id="GO:0034599">
    <property type="term" value="P:cellular response to oxidative stress"/>
    <property type="evidence" value="ECO:0007669"/>
    <property type="project" value="TreeGrafter"/>
</dbReference>
<dbReference type="InterPro" id="IPR014025">
    <property type="entry name" value="Glutaredoxin_subgr"/>
</dbReference>
<comment type="caution">
    <text evidence="3">The sequence shown here is derived from an EMBL/GenBank/DDBJ whole genome shotgun (WGS) entry which is preliminary data.</text>
</comment>
<dbReference type="PANTHER" id="PTHR45694:SF18">
    <property type="entry name" value="GLUTAREDOXIN-1-RELATED"/>
    <property type="match status" value="1"/>
</dbReference>
<dbReference type="PROSITE" id="PS51354">
    <property type="entry name" value="GLUTAREDOXIN_2"/>
    <property type="match status" value="1"/>
</dbReference>